<keyword evidence="7" id="KW-0408">Iron</keyword>
<evidence type="ECO:0000256" key="12">
    <source>
        <dbReference type="ARBA" id="ARBA00080698"/>
    </source>
</evidence>
<dbReference type="PROSITE" id="PS51449">
    <property type="entry name" value="MTTASE_N"/>
    <property type="match status" value="1"/>
</dbReference>
<dbReference type="InterPro" id="IPR020612">
    <property type="entry name" value="Methylthiotransferase_CS"/>
</dbReference>
<dbReference type="GO" id="GO:0035597">
    <property type="term" value="F:tRNA-2-methylthio-N(6)-dimethylallyladenosine(37) synthase activity"/>
    <property type="evidence" value="ECO:0007669"/>
    <property type="project" value="UniProtKB-EC"/>
</dbReference>
<dbReference type="Pfam" id="PF01938">
    <property type="entry name" value="TRAM"/>
    <property type="match status" value="1"/>
</dbReference>
<dbReference type="SFLD" id="SFLDG01061">
    <property type="entry name" value="methylthiotransferase"/>
    <property type="match status" value="1"/>
</dbReference>
<evidence type="ECO:0000256" key="5">
    <source>
        <dbReference type="ARBA" id="ARBA00022691"/>
    </source>
</evidence>
<keyword evidence="6" id="KW-0479">Metal-binding</keyword>
<dbReference type="EC" id="2.8.4.3" evidence="9"/>
<dbReference type="NCBIfam" id="TIGR00089">
    <property type="entry name" value="MiaB/RimO family radical SAM methylthiotransferase"/>
    <property type="match status" value="1"/>
</dbReference>
<evidence type="ECO:0000256" key="3">
    <source>
        <dbReference type="ARBA" id="ARBA00022485"/>
    </source>
</evidence>
<gene>
    <name evidence="17" type="ORF">A4R35_21415</name>
</gene>
<dbReference type="Proteomes" id="UP000248706">
    <property type="component" value="Unassembled WGS sequence"/>
</dbReference>
<comment type="catalytic activity">
    <reaction evidence="10">
        <text>N(6)-dimethylallyladenosine(37) in tRNA + (sulfur carrier)-SH + AH2 + 2 S-adenosyl-L-methionine = 2-methylsulfanyl-N(6)-dimethylallyladenosine(37) in tRNA + (sulfur carrier)-H + 5'-deoxyadenosine + L-methionine + A + S-adenosyl-L-homocysteine + 2 H(+)</text>
        <dbReference type="Rhea" id="RHEA:37067"/>
        <dbReference type="Rhea" id="RHEA-COMP:10375"/>
        <dbReference type="Rhea" id="RHEA-COMP:10376"/>
        <dbReference type="Rhea" id="RHEA-COMP:14737"/>
        <dbReference type="Rhea" id="RHEA-COMP:14739"/>
        <dbReference type="ChEBI" id="CHEBI:13193"/>
        <dbReference type="ChEBI" id="CHEBI:15378"/>
        <dbReference type="ChEBI" id="CHEBI:17319"/>
        <dbReference type="ChEBI" id="CHEBI:17499"/>
        <dbReference type="ChEBI" id="CHEBI:29917"/>
        <dbReference type="ChEBI" id="CHEBI:57844"/>
        <dbReference type="ChEBI" id="CHEBI:57856"/>
        <dbReference type="ChEBI" id="CHEBI:59789"/>
        <dbReference type="ChEBI" id="CHEBI:64428"/>
        <dbReference type="ChEBI" id="CHEBI:74415"/>
        <dbReference type="ChEBI" id="CHEBI:74417"/>
        <dbReference type="EC" id="2.8.4.3"/>
    </reaction>
</comment>
<evidence type="ECO:0000259" key="16">
    <source>
        <dbReference type="PROSITE" id="PS51918"/>
    </source>
</evidence>
<feature type="domain" description="TRAM" evidence="14">
    <location>
        <begin position="437"/>
        <end position="520"/>
    </location>
</feature>
<reference evidence="17 18" key="1">
    <citation type="submission" date="2016-08" db="EMBL/GenBank/DDBJ databases">
        <title>Analysis of Carbohydrate Active Enzymes in Thermogemmatispora T81 Reveals Carbohydrate Degradation Ability.</title>
        <authorList>
            <person name="Tomazini A."/>
            <person name="Lal S."/>
            <person name="Stott M."/>
            <person name="Henrissat B."/>
            <person name="Polikarpov I."/>
            <person name="Sparling R."/>
            <person name="Levin D.B."/>
        </authorList>
    </citation>
    <scope>NUCLEOTIDE SEQUENCE [LARGE SCALE GENOMIC DNA]</scope>
    <source>
        <strain evidence="17 18">T81</strain>
    </source>
</reference>
<dbReference type="CDD" id="cd01335">
    <property type="entry name" value="Radical_SAM"/>
    <property type="match status" value="1"/>
</dbReference>
<evidence type="ECO:0000256" key="7">
    <source>
        <dbReference type="ARBA" id="ARBA00023004"/>
    </source>
</evidence>
<dbReference type="PROSITE" id="PS51918">
    <property type="entry name" value="RADICAL_SAM"/>
    <property type="match status" value="1"/>
</dbReference>
<evidence type="ECO:0000256" key="13">
    <source>
        <dbReference type="ARBA" id="ARBA00081141"/>
    </source>
</evidence>
<dbReference type="SMART" id="SM00729">
    <property type="entry name" value="Elp3"/>
    <property type="match status" value="1"/>
</dbReference>
<dbReference type="InterPro" id="IPR013848">
    <property type="entry name" value="Methylthiotransferase_N"/>
</dbReference>
<evidence type="ECO:0000256" key="11">
    <source>
        <dbReference type="ARBA" id="ARBA00068570"/>
    </source>
</evidence>
<evidence type="ECO:0000259" key="15">
    <source>
        <dbReference type="PROSITE" id="PS51449"/>
    </source>
</evidence>
<dbReference type="OrthoDB" id="9805215at2"/>
<name>A0A328VS89_9CHLR</name>
<feature type="domain" description="Radical SAM core" evidence="16">
    <location>
        <begin position="204"/>
        <end position="434"/>
    </location>
</feature>
<dbReference type="RefSeq" id="WP_146747300.1">
    <property type="nucleotide sequence ID" value="NZ_MCIF01000002.1"/>
</dbReference>
<evidence type="ECO:0000259" key="14">
    <source>
        <dbReference type="PROSITE" id="PS50926"/>
    </source>
</evidence>
<dbReference type="EMBL" id="MCIF01000002">
    <property type="protein sequence ID" value="RAQ98114.1"/>
    <property type="molecule type" value="Genomic_DNA"/>
</dbReference>
<feature type="domain" description="MTTase N-terminal" evidence="15">
    <location>
        <begin position="10"/>
        <end position="127"/>
    </location>
</feature>
<dbReference type="InterPro" id="IPR002792">
    <property type="entry name" value="TRAM_dom"/>
</dbReference>
<keyword evidence="8" id="KW-0411">Iron-sulfur</keyword>
<evidence type="ECO:0000256" key="9">
    <source>
        <dbReference type="ARBA" id="ARBA00033765"/>
    </source>
</evidence>
<evidence type="ECO:0000256" key="10">
    <source>
        <dbReference type="ARBA" id="ARBA00051425"/>
    </source>
</evidence>
<evidence type="ECO:0000256" key="6">
    <source>
        <dbReference type="ARBA" id="ARBA00022723"/>
    </source>
</evidence>
<evidence type="ECO:0000313" key="18">
    <source>
        <dbReference type="Proteomes" id="UP000248706"/>
    </source>
</evidence>
<dbReference type="InterPro" id="IPR023404">
    <property type="entry name" value="rSAM_horseshoe"/>
</dbReference>
<protein>
    <recommendedName>
        <fullName evidence="11">tRNA-2-methylthio-N(6)-dimethylallyladenosine synthase</fullName>
        <ecNumber evidence="9">2.8.4.3</ecNumber>
    </recommendedName>
    <alternativeName>
        <fullName evidence="13">(Dimethylallyl)adenosine tRNA methylthiotransferase MiaB</fullName>
    </alternativeName>
    <alternativeName>
        <fullName evidence="12">tRNA-i(6)A37 methylthiotransferase</fullName>
    </alternativeName>
</protein>
<dbReference type="InterPro" id="IPR005839">
    <property type="entry name" value="Methylthiotransferase"/>
</dbReference>
<comment type="function">
    <text evidence="2">Catalyzes the methylthiolation of N6-(dimethylallyl)adenosine (i(6)A), leading to the formation of 2-methylthio-N6-(dimethylallyl)adenosine (ms(2)i(6)A) at position 37 in tRNAs that read codons beginning with uridine.</text>
</comment>
<dbReference type="AlphaFoldDB" id="A0A328VS89"/>
<comment type="caution">
    <text evidence="17">The sequence shown here is derived from an EMBL/GenBank/DDBJ whole genome shotgun (WGS) entry which is preliminary data.</text>
</comment>
<dbReference type="PANTHER" id="PTHR43020:SF2">
    <property type="entry name" value="MITOCHONDRIAL TRNA METHYLTHIOTRANSFERASE CDK5RAP1"/>
    <property type="match status" value="1"/>
</dbReference>
<dbReference type="PANTHER" id="PTHR43020">
    <property type="entry name" value="CDK5 REGULATORY SUBUNIT-ASSOCIATED PROTEIN 1"/>
    <property type="match status" value="1"/>
</dbReference>
<dbReference type="PROSITE" id="PS01278">
    <property type="entry name" value="MTTASE_RADICAL"/>
    <property type="match status" value="1"/>
</dbReference>
<dbReference type="InterPro" id="IPR006638">
    <property type="entry name" value="Elp3/MiaA/NifB-like_rSAM"/>
</dbReference>
<dbReference type="FunFam" id="3.80.30.20:FF:000001">
    <property type="entry name" value="tRNA-2-methylthio-N(6)-dimethylallyladenosine synthase 2"/>
    <property type="match status" value="1"/>
</dbReference>
<dbReference type="Pfam" id="PF04055">
    <property type="entry name" value="Radical_SAM"/>
    <property type="match status" value="1"/>
</dbReference>
<dbReference type="PROSITE" id="PS50926">
    <property type="entry name" value="TRAM"/>
    <property type="match status" value="1"/>
</dbReference>
<keyword evidence="5" id="KW-0949">S-adenosyl-L-methionine</keyword>
<dbReference type="Gene3D" id="3.80.30.20">
    <property type="entry name" value="tm_1862 like domain"/>
    <property type="match status" value="1"/>
</dbReference>
<evidence type="ECO:0000256" key="1">
    <source>
        <dbReference type="ARBA" id="ARBA00001966"/>
    </source>
</evidence>
<dbReference type="InterPro" id="IPR038135">
    <property type="entry name" value="Methylthiotransferase_N_sf"/>
</dbReference>
<accession>A0A328VS89</accession>
<keyword evidence="4" id="KW-0808">Transferase</keyword>
<evidence type="ECO:0000256" key="4">
    <source>
        <dbReference type="ARBA" id="ARBA00022679"/>
    </source>
</evidence>
<dbReference type="InterPro" id="IPR058240">
    <property type="entry name" value="rSAM_sf"/>
</dbReference>
<dbReference type="SFLD" id="SFLDS00029">
    <property type="entry name" value="Radical_SAM"/>
    <property type="match status" value="1"/>
</dbReference>
<dbReference type="GO" id="GO:0005829">
    <property type="term" value="C:cytosol"/>
    <property type="evidence" value="ECO:0007669"/>
    <property type="project" value="TreeGrafter"/>
</dbReference>
<dbReference type="GO" id="GO:0051539">
    <property type="term" value="F:4 iron, 4 sulfur cluster binding"/>
    <property type="evidence" value="ECO:0007669"/>
    <property type="project" value="UniProtKB-KW"/>
</dbReference>
<proteinExistence type="predicted"/>
<dbReference type="Pfam" id="PF00919">
    <property type="entry name" value="UPF0004"/>
    <property type="match status" value="1"/>
</dbReference>
<dbReference type="FunFam" id="3.40.50.12160:FF:000003">
    <property type="entry name" value="CDK5 regulatory subunit-associated protein 1"/>
    <property type="match status" value="1"/>
</dbReference>
<evidence type="ECO:0000256" key="8">
    <source>
        <dbReference type="ARBA" id="ARBA00023014"/>
    </source>
</evidence>
<evidence type="ECO:0000313" key="17">
    <source>
        <dbReference type="EMBL" id="RAQ98114.1"/>
    </source>
</evidence>
<dbReference type="SFLD" id="SFLDG01082">
    <property type="entry name" value="B12-binding_domain_containing"/>
    <property type="match status" value="1"/>
</dbReference>
<dbReference type="GO" id="GO:0046872">
    <property type="term" value="F:metal ion binding"/>
    <property type="evidence" value="ECO:0007669"/>
    <property type="project" value="UniProtKB-KW"/>
</dbReference>
<organism evidence="17 18">
    <name type="scientific">Thermogemmatispora tikiterensis</name>
    <dbReference type="NCBI Taxonomy" id="1825093"/>
    <lineage>
        <taxon>Bacteria</taxon>
        <taxon>Bacillati</taxon>
        <taxon>Chloroflexota</taxon>
        <taxon>Ktedonobacteria</taxon>
        <taxon>Thermogemmatisporales</taxon>
        <taxon>Thermogemmatisporaceae</taxon>
        <taxon>Thermogemmatispora</taxon>
    </lineage>
</organism>
<dbReference type="SUPFAM" id="SSF102114">
    <property type="entry name" value="Radical SAM enzymes"/>
    <property type="match status" value="1"/>
</dbReference>
<dbReference type="InterPro" id="IPR007197">
    <property type="entry name" value="rSAM"/>
</dbReference>
<comment type="cofactor">
    <cofactor evidence="1">
        <name>[4Fe-4S] cluster</name>
        <dbReference type="ChEBI" id="CHEBI:49883"/>
    </cofactor>
</comment>
<evidence type="ECO:0000256" key="2">
    <source>
        <dbReference type="ARBA" id="ARBA00003234"/>
    </source>
</evidence>
<sequence length="521" mass="59023">MTTTATIPKGKYHIWTVGCQMNQADSQRIQSMLDELGWEEASLEQANLVVLNTCSVRQAPEEKAHNLLVRLKQMKERRSDLLIALMGCMIGNQKTIDELTRRYPHIDLLFKVEQADILPRFLEERWTPISGAGCLDIEYQDESGQLHQLQPLPLEAEGHPQQSQPAPTIATSLNRSGQRTVLPMAITPRPGERVAHYPTRIEARYVAPTAWLPVILGCNKVCTYCIVPYRRGRERSRPLEEVYAEAQSLVAKGARELTLLGQTIEAYGLDLPGQPDLADLMEKLSEIEGLTRIRFMTSYPRHMTDRMIQRMAALPKVCEHVNIPVQSGDDAVLRRMKRGYTISEYRELIAKLRAWWPGVTLSTDVIVGFCGETEEEFQHTLDLLEEIRFDVVHVAAYSPRPGTVAARWADDVPLAEKKRRLHAVEELQARIALELNQHYVGRVEEVLIEESNTLHGRRQWKGRNRGNKLVYFPPADDEGHLSFHDGREAGVDLEALRPGDLVQVRIERATAWSLQGCAVAV</sequence>
<dbReference type="Gene3D" id="3.40.50.12160">
    <property type="entry name" value="Methylthiotransferase, N-terminal domain"/>
    <property type="match status" value="1"/>
</dbReference>
<keyword evidence="3" id="KW-0004">4Fe-4S</keyword>
<keyword evidence="18" id="KW-1185">Reference proteome</keyword>